<accession>A0A401HS16</accession>
<keyword evidence="1" id="KW-1133">Transmembrane helix</keyword>
<keyword evidence="1" id="KW-0812">Transmembrane</keyword>
<protein>
    <submittedName>
        <fullName evidence="2">Uncharacterized protein</fullName>
    </submittedName>
</protein>
<evidence type="ECO:0000313" key="2">
    <source>
        <dbReference type="EMBL" id="GBF37013.1"/>
    </source>
</evidence>
<gene>
    <name evidence="2" type="ORF">MHHB_P1243</name>
</gene>
<keyword evidence="1" id="KW-0472">Membrane</keyword>
<proteinExistence type="predicted"/>
<feature type="transmembrane region" description="Helical" evidence="1">
    <location>
        <begin position="7"/>
        <end position="27"/>
    </location>
</feature>
<name>A0A401HS16_9EURY</name>
<dbReference type="AlphaFoldDB" id="A0A401HS16"/>
<comment type="caution">
    <text evidence="2">The sequence shown here is derived from an EMBL/GenBank/DDBJ whole genome shotgun (WGS) entry which is preliminary data.</text>
</comment>
<evidence type="ECO:0000313" key="3">
    <source>
        <dbReference type="Proteomes" id="UP000290527"/>
    </source>
</evidence>
<dbReference type="EMBL" id="BFAX01000005">
    <property type="protein sequence ID" value="GBF37013.1"/>
    <property type="molecule type" value="Genomic_DNA"/>
</dbReference>
<dbReference type="Proteomes" id="UP000290527">
    <property type="component" value="Unassembled WGS sequence"/>
</dbReference>
<dbReference type="Pfam" id="PF09527">
    <property type="entry name" value="ATPase_gene1"/>
    <property type="match status" value="1"/>
</dbReference>
<reference evidence="2 3" key="1">
    <citation type="journal article" date="2019" name="Int. J. Syst. Evol. Microbiol.">
        <title>Methanofervidicoccus abyssi gen. nov., sp. nov., a hydrogenotrophic methanogen, isolated from a hydrothermal vent chimney in the Mid-Cayman Spreading Center, the Caribbean Sea.</title>
        <authorList>
            <person name="Sakai S."/>
            <person name="Takaki Y."/>
            <person name="Miyazaki M."/>
            <person name="Ogawara M."/>
            <person name="Yanagawa K."/>
            <person name="Miyazaki J."/>
            <person name="Takai K."/>
        </authorList>
    </citation>
    <scope>NUCLEOTIDE SEQUENCE [LARGE SCALE GENOMIC DNA]</scope>
    <source>
        <strain evidence="2 3">HHB</strain>
    </source>
</reference>
<organism evidence="2 3">
    <name type="scientific">Methanofervidicoccus abyssi</name>
    <dbReference type="NCBI Taxonomy" id="2082189"/>
    <lineage>
        <taxon>Archaea</taxon>
        <taxon>Methanobacteriati</taxon>
        <taxon>Methanobacteriota</taxon>
        <taxon>Methanomada group</taxon>
        <taxon>Methanococci</taxon>
        <taxon>Methanococcales</taxon>
        <taxon>Methanofervidicoccus</taxon>
    </lineage>
</organism>
<evidence type="ECO:0000256" key="1">
    <source>
        <dbReference type="SAM" id="Phobius"/>
    </source>
</evidence>
<feature type="transmembrane region" description="Helical" evidence="1">
    <location>
        <begin position="33"/>
        <end position="55"/>
    </location>
</feature>
<dbReference type="InterPro" id="IPR032820">
    <property type="entry name" value="ATPase_put"/>
</dbReference>
<keyword evidence="3" id="KW-1185">Reference proteome</keyword>
<sequence length="86" mass="10224">MRFEYFQLAYEFVLYIVIGISVGYILYQRYNNGVFVVVGFLLGVLWAFLSILRFIRKKSFDQAHNFLTYSKNKNSNNDNKIRVKNP</sequence>
<dbReference type="RefSeq" id="WP_131007842.1">
    <property type="nucleotide sequence ID" value="NZ_BFAX01000005.1"/>
</dbReference>
<dbReference type="OrthoDB" id="383543at2157"/>